<proteinExistence type="inferred from homology"/>
<dbReference type="CDD" id="cd19143">
    <property type="entry name" value="AKR_AKR6C1_2"/>
    <property type="match status" value="1"/>
</dbReference>
<dbReference type="EMBL" id="JADGJD010000187">
    <property type="protein sequence ID" value="KAJ3053692.1"/>
    <property type="molecule type" value="Genomic_DNA"/>
</dbReference>
<dbReference type="GO" id="GO:0016491">
    <property type="term" value="F:oxidoreductase activity"/>
    <property type="evidence" value="ECO:0007669"/>
    <property type="project" value="UniProtKB-KW"/>
</dbReference>
<dbReference type="AlphaFoldDB" id="A0AAD5SFW2"/>
<dbReference type="InterPro" id="IPR036812">
    <property type="entry name" value="NAD(P)_OxRdtase_dom_sf"/>
</dbReference>
<dbReference type="InterPro" id="IPR023210">
    <property type="entry name" value="NADP_OxRdtase_dom"/>
</dbReference>
<dbReference type="Proteomes" id="UP001212841">
    <property type="component" value="Unassembled WGS sequence"/>
</dbReference>
<accession>A0AAD5SFW2</accession>
<name>A0AAD5SFW2_9FUNG</name>
<keyword evidence="6" id="KW-1185">Reference proteome</keyword>
<organism evidence="5 6">
    <name type="scientific">Rhizophlyctis rosea</name>
    <dbReference type="NCBI Taxonomy" id="64517"/>
    <lineage>
        <taxon>Eukaryota</taxon>
        <taxon>Fungi</taxon>
        <taxon>Fungi incertae sedis</taxon>
        <taxon>Chytridiomycota</taxon>
        <taxon>Chytridiomycota incertae sedis</taxon>
        <taxon>Chytridiomycetes</taxon>
        <taxon>Rhizophlyctidales</taxon>
        <taxon>Rhizophlyctidaceae</taxon>
        <taxon>Rhizophlyctis</taxon>
    </lineage>
</organism>
<keyword evidence="3" id="KW-0560">Oxidoreductase</keyword>
<dbReference type="PANTHER" id="PTHR43150:SF2">
    <property type="entry name" value="HYPERKINETIC, ISOFORM M"/>
    <property type="match status" value="1"/>
</dbReference>
<evidence type="ECO:0000256" key="2">
    <source>
        <dbReference type="ARBA" id="ARBA00022857"/>
    </source>
</evidence>
<dbReference type="InterPro" id="IPR005399">
    <property type="entry name" value="K_chnl_volt-dep_bsu_KCNAB-rel"/>
</dbReference>
<evidence type="ECO:0000259" key="4">
    <source>
        <dbReference type="Pfam" id="PF00248"/>
    </source>
</evidence>
<evidence type="ECO:0000256" key="3">
    <source>
        <dbReference type="ARBA" id="ARBA00023002"/>
    </source>
</evidence>
<gene>
    <name evidence="5" type="ORF">HK097_003618</name>
</gene>
<evidence type="ECO:0000313" key="5">
    <source>
        <dbReference type="EMBL" id="KAJ3053692.1"/>
    </source>
</evidence>
<evidence type="ECO:0000256" key="1">
    <source>
        <dbReference type="ARBA" id="ARBA00006515"/>
    </source>
</evidence>
<evidence type="ECO:0000313" key="6">
    <source>
        <dbReference type="Proteomes" id="UP001212841"/>
    </source>
</evidence>
<comment type="similarity">
    <text evidence="1">Belongs to the shaker potassium channel beta subunit family.</text>
</comment>
<reference evidence="5" key="1">
    <citation type="submission" date="2020-05" db="EMBL/GenBank/DDBJ databases">
        <title>Phylogenomic resolution of chytrid fungi.</title>
        <authorList>
            <person name="Stajich J.E."/>
            <person name="Amses K."/>
            <person name="Simmons R."/>
            <person name="Seto K."/>
            <person name="Myers J."/>
            <person name="Bonds A."/>
            <person name="Quandt C.A."/>
            <person name="Barry K."/>
            <person name="Liu P."/>
            <person name="Grigoriev I."/>
            <person name="Longcore J.E."/>
            <person name="James T.Y."/>
        </authorList>
    </citation>
    <scope>NUCLEOTIDE SEQUENCE</scope>
    <source>
        <strain evidence="5">JEL0318</strain>
    </source>
</reference>
<comment type="caution">
    <text evidence="5">The sequence shown here is derived from an EMBL/GenBank/DDBJ whole genome shotgun (WGS) entry which is preliminary data.</text>
</comment>
<feature type="domain" description="NADP-dependent oxidoreductase" evidence="4">
    <location>
        <begin position="19"/>
        <end position="325"/>
    </location>
</feature>
<sequence length="337" mass="37549">MTQMEYRFLGRSGLKVSVLSLGGWITYGGTTGNDVAYQCLKAAYDAGVNFFDNAEGYAAGESEKVFGDAIKHFGWKRSDLVISTKIYWGGDGPNDKGLSRKHIIEGTNASLKRLQMDYVDLIFAHRPDAYTPMEEVVRAFNHIIDTGKAFYWGTSEWSAEQIQDAHRVAEKLGLIGPLMEQVEYSILKRERFEKEYDQLYKKHGLGTTIFSPLAGGFLTGKYNDGIPEGSRVALAKGDKNLQWLVDMVNGTEGKWRIEKARALVPVAERLGATLGQLALAWALKNKNVSTIITGASKPEQFTENLKALEIQHKLTPEILKEIDDIVGNKPTLPADRW</sequence>
<keyword evidence="2" id="KW-0521">NADP</keyword>
<dbReference type="SUPFAM" id="SSF51430">
    <property type="entry name" value="NAD(P)-linked oxidoreductase"/>
    <property type="match status" value="1"/>
</dbReference>
<dbReference type="PANTHER" id="PTHR43150">
    <property type="entry name" value="HYPERKINETIC, ISOFORM M"/>
    <property type="match status" value="1"/>
</dbReference>
<dbReference type="Pfam" id="PF00248">
    <property type="entry name" value="Aldo_ket_red"/>
    <property type="match status" value="1"/>
</dbReference>
<protein>
    <recommendedName>
        <fullName evidence="4">NADP-dependent oxidoreductase domain-containing protein</fullName>
    </recommendedName>
</protein>
<dbReference type="Gene3D" id="3.20.20.100">
    <property type="entry name" value="NADP-dependent oxidoreductase domain"/>
    <property type="match status" value="1"/>
</dbReference>
<dbReference type="PRINTS" id="PR01577">
    <property type="entry name" value="KCNABCHANNEL"/>
</dbReference>